<sequence length="302" mass="35187">MILNETKERLELFREMQLLPIAKDLDFENWLANFTNDEDYEIATHVLKFFIYLPDCMVNQLLRTVVGRCGYYFSNHDLTWTHDSFKTNCWYSFIQGEKKDDTTDSGYIFPRKLRDELNIPADRIVSFRQLYEMLETSTTPQNVILVDDFVGSGAQTDSAWNNHRFGHWGWTLYEHVTSFHHRIVYAPLIANEIGLNRIAYKCSGLHMEYIYKLTQEYNLLNPNGLCWKGDNAKNAKFIDLLNRIAKAEGIPIQKGAHVNDMLGFGCQGLALAFSHGIPDACPAFFYWETATWKPLKKRSYHR</sequence>
<feature type="domain" description="PRTase-CE" evidence="1">
    <location>
        <begin position="28"/>
        <end position="298"/>
    </location>
</feature>
<dbReference type="InterPro" id="IPR056920">
    <property type="entry name" value="PRTase-CE"/>
</dbReference>
<name>A0A2D3LIC8_PREIN</name>
<dbReference type="AlphaFoldDB" id="A0A2D3LIC8"/>
<evidence type="ECO:0000313" key="3">
    <source>
        <dbReference type="Proteomes" id="UP000230742"/>
    </source>
</evidence>
<evidence type="ECO:0000259" key="1">
    <source>
        <dbReference type="Pfam" id="PF24390"/>
    </source>
</evidence>
<proteinExistence type="predicted"/>
<dbReference type="Proteomes" id="UP000230742">
    <property type="component" value="Chromosome 1"/>
</dbReference>
<gene>
    <name evidence="2" type="ORF">CTM46_02110</name>
</gene>
<organism evidence="2 3">
    <name type="scientific">Prevotella intermedia</name>
    <dbReference type="NCBI Taxonomy" id="28131"/>
    <lineage>
        <taxon>Bacteria</taxon>
        <taxon>Pseudomonadati</taxon>
        <taxon>Bacteroidota</taxon>
        <taxon>Bacteroidia</taxon>
        <taxon>Bacteroidales</taxon>
        <taxon>Prevotellaceae</taxon>
        <taxon>Prevotella</taxon>
    </lineage>
</organism>
<dbReference type="EMBL" id="CP024727">
    <property type="protein sequence ID" value="ATV30357.1"/>
    <property type="molecule type" value="Genomic_DNA"/>
</dbReference>
<accession>A0A2D3LIC8</accession>
<dbReference type="RefSeq" id="WP_100013706.1">
    <property type="nucleotide sequence ID" value="NZ_CP024727.1"/>
</dbReference>
<protein>
    <recommendedName>
        <fullName evidence="1">PRTase-CE domain-containing protein</fullName>
    </recommendedName>
</protein>
<reference evidence="2 3" key="1">
    <citation type="submission" date="2017-11" db="EMBL/GenBank/DDBJ databases">
        <title>Genome sequencing of Prevotella intermedia KCOM 1949.</title>
        <authorList>
            <person name="Kook J.-K."/>
            <person name="Park S.-N."/>
            <person name="Lim Y.K."/>
        </authorList>
    </citation>
    <scope>NUCLEOTIDE SEQUENCE [LARGE SCALE GENOMIC DNA]</scope>
    <source>
        <strain evidence="2 3">KCOM 1949</strain>
    </source>
</reference>
<evidence type="ECO:0000313" key="2">
    <source>
        <dbReference type="EMBL" id="ATV30357.1"/>
    </source>
</evidence>
<dbReference type="Pfam" id="PF24390">
    <property type="entry name" value="PRTase-CE"/>
    <property type="match status" value="1"/>
</dbReference>